<dbReference type="OrthoDB" id="65624at2"/>
<evidence type="ECO:0000313" key="4">
    <source>
        <dbReference type="Proteomes" id="UP000286931"/>
    </source>
</evidence>
<organism evidence="3 4">
    <name type="scientific">Embleya hyalina</name>
    <dbReference type="NCBI Taxonomy" id="516124"/>
    <lineage>
        <taxon>Bacteria</taxon>
        <taxon>Bacillati</taxon>
        <taxon>Actinomycetota</taxon>
        <taxon>Actinomycetes</taxon>
        <taxon>Kitasatosporales</taxon>
        <taxon>Streptomycetaceae</taxon>
        <taxon>Embleya</taxon>
    </lineage>
</organism>
<dbReference type="InterPro" id="IPR013216">
    <property type="entry name" value="Methyltransf_11"/>
</dbReference>
<evidence type="ECO:0000256" key="1">
    <source>
        <dbReference type="SAM" id="MobiDB-lite"/>
    </source>
</evidence>
<dbReference type="GO" id="GO:0032259">
    <property type="term" value="P:methylation"/>
    <property type="evidence" value="ECO:0007669"/>
    <property type="project" value="UniProtKB-KW"/>
</dbReference>
<dbReference type="Gene3D" id="3.40.50.150">
    <property type="entry name" value="Vaccinia Virus protein VP39"/>
    <property type="match status" value="1"/>
</dbReference>
<feature type="region of interest" description="Disordered" evidence="1">
    <location>
        <begin position="1"/>
        <end position="47"/>
    </location>
</feature>
<keyword evidence="3" id="KW-0489">Methyltransferase</keyword>
<dbReference type="Pfam" id="PF08241">
    <property type="entry name" value="Methyltransf_11"/>
    <property type="match status" value="1"/>
</dbReference>
<dbReference type="GO" id="GO:0008757">
    <property type="term" value="F:S-adenosylmethionine-dependent methyltransferase activity"/>
    <property type="evidence" value="ECO:0007669"/>
    <property type="project" value="InterPro"/>
</dbReference>
<dbReference type="PANTHER" id="PTHR45036:SF1">
    <property type="entry name" value="METHYLTRANSFERASE LIKE 7A"/>
    <property type="match status" value="1"/>
</dbReference>
<dbReference type="PANTHER" id="PTHR45036">
    <property type="entry name" value="METHYLTRANSFERASE LIKE 7B"/>
    <property type="match status" value="1"/>
</dbReference>
<gene>
    <name evidence="3" type="ORF">EHYA_03786</name>
</gene>
<protein>
    <submittedName>
        <fullName evidence="3">Methyltransferase type 11</fullName>
    </submittedName>
</protein>
<dbReference type="Proteomes" id="UP000286931">
    <property type="component" value="Unassembled WGS sequence"/>
</dbReference>
<dbReference type="SUPFAM" id="SSF53335">
    <property type="entry name" value="S-adenosyl-L-methionine-dependent methyltransferases"/>
    <property type="match status" value="1"/>
</dbReference>
<dbReference type="InterPro" id="IPR052356">
    <property type="entry name" value="Thiol_S-MT"/>
</dbReference>
<proteinExistence type="predicted"/>
<dbReference type="InterPro" id="IPR029063">
    <property type="entry name" value="SAM-dependent_MTases_sf"/>
</dbReference>
<name>A0A401YNB0_9ACTN</name>
<feature type="domain" description="Methyltransferase type 11" evidence="2">
    <location>
        <begin position="68"/>
        <end position="161"/>
    </location>
</feature>
<feature type="compositionally biased region" description="Low complexity" evidence="1">
    <location>
        <begin position="15"/>
        <end position="33"/>
    </location>
</feature>
<keyword evidence="4" id="KW-1185">Reference proteome</keyword>
<feature type="compositionally biased region" description="Polar residues" evidence="1">
    <location>
        <begin position="35"/>
        <end position="47"/>
    </location>
</feature>
<dbReference type="RefSeq" id="WP_126638173.1">
    <property type="nucleotide sequence ID" value="NZ_BIFH01000019.1"/>
</dbReference>
<dbReference type="AlphaFoldDB" id="A0A401YNB0"/>
<reference evidence="3 4" key="1">
    <citation type="submission" date="2018-12" db="EMBL/GenBank/DDBJ databases">
        <title>Draft genome sequence of Embleya hyalina NBRC 13850T.</title>
        <authorList>
            <person name="Komaki H."/>
            <person name="Hosoyama A."/>
            <person name="Kimura A."/>
            <person name="Ichikawa N."/>
            <person name="Tamura T."/>
        </authorList>
    </citation>
    <scope>NUCLEOTIDE SEQUENCE [LARGE SCALE GENOMIC DNA]</scope>
    <source>
        <strain evidence="3 4">NBRC 13850</strain>
    </source>
</reference>
<comment type="caution">
    <text evidence="3">The sequence shown here is derived from an EMBL/GenBank/DDBJ whole genome shotgun (WGS) entry which is preliminary data.</text>
</comment>
<evidence type="ECO:0000259" key="2">
    <source>
        <dbReference type="Pfam" id="PF08241"/>
    </source>
</evidence>
<dbReference type="CDD" id="cd02440">
    <property type="entry name" value="AdoMet_MTases"/>
    <property type="match status" value="1"/>
</dbReference>
<sequence>MSRGARSARRRSSRARVSGSRAAWSTKWATAASPKSRSTPHTASAAWSGTPAAVRADLLADVVGEVLGAGAGTGANLPHYRHPQRVVLTEPDAAMRRHLAARPDRCAVPAEVVPAVAEELPFADESFDVVVATLAFCSVADPARAASEIRRVLRPDGRLVVLEHVAATGRRRERQDRWDRAWSRLFASCHLTRDTVRTLKDAGFAVADVHRLPPAFKADPTAPMVTGTARRQTADVR</sequence>
<accession>A0A401YNB0</accession>
<feature type="compositionally biased region" description="Basic residues" evidence="1">
    <location>
        <begin position="1"/>
        <end position="14"/>
    </location>
</feature>
<keyword evidence="3" id="KW-0808">Transferase</keyword>
<evidence type="ECO:0000313" key="3">
    <source>
        <dbReference type="EMBL" id="GCD96102.1"/>
    </source>
</evidence>
<dbReference type="EMBL" id="BIFH01000019">
    <property type="protein sequence ID" value="GCD96102.1"/>
    <property type="molecule type" value="Genomic_DNA"/>
</dbReference>